<evidence type="ECO:0000313" key="5">
    <source>
        <dbReference type="EMBL" id="MCC2167949.1"/>
    </source>
</evidence>
<dbReference type="Pfam" id="PF22645">
    <property type="entry name" value="GKRP_SIS_N"/>
    <property type="match status" value="1"/>
</dbReference>
<feature type="active site" evidence="3">
    <location>
        <position position="116"/>
    </location>
</feature>
<comment type="function">
    <text evidence="3">Specifically catalyzes the cleavage of the D-lactyl ether substituent of MurNAc 6-phosphate, producing GlcNAc 6-phosphate and D-lactate.</text>
</comment>
<dbReference type="NCBIfam" id="NF003915">
    <property type="entry name" value="PRK05441.1"/>
    <property type="match status" value="1"/>
</dbReference>
<dbReference type="EC" id="4.2.1.126" evidence="3"/>
<comment type="catalytic activity">
    <reaction evidence="3">
        <text>N-acetyl-D-muramate 6-phosphate + H2O = N-acetyl-D-glucosamine 6-phosphate + (R)-lactate</text>
        <dbReference type="Rhea" id="RHEA:26410"/>
        <dbReference type="ChEBI" id="CHEBI:15377"/>
        <dbReference type="ChEBI" id="CHEBI:16004"/>
        <dbReference type="ChEBI" id="CHEBI:57513"/>
        <dbReference type="ChEBI" id="CHEBI:58722"/>
        <dbReference type="EC" id="4.2.1.126"/>
    </reaction>
</comment>
<dbReference type="AlphaFoldDB" id="A0AAE3AXY7"/>
<keyword evidence="2 3" id="KW-0119">Carbohydrate metabolism</keyword>
<dbReference type="GO" id="GO:0097367">
    <property type="term" value="F:carbohydrate derivative binding"/>
    <property type="evidence" value="ECO:0007669"/>
    <property type="project" value="InterPro"/>
</dbReference>
<keyword evidence="6" id="KW-1185">Reference proteome</keyword>
<sequence length="307" mass="32981">MEQRYEQLETEKRNERTEHIDECTTLEILELINVEDGKVAKAVEKALPQIVDVVEVICSRFEKGGHLIYIGAGTSGRLGILDAAECIPTFGVSPEIVQGYIAGGDRALRTPVEGCEDDGSLGRRIIVEHQIGANDTVVGISASGSARFVIEALQEAKDRNAATVAVVNASNSLLAAEADVSIEVITGPEVVSGSTRMKAGTAQKLVLNMLSTASMIKMGKVYGNLMVDLKATNRKLRARARRIFCAVTGENETEAERFLDLAEGDTKLAILMAVSGYDRQAAQSALDGCNGFLGKALQAIHKERECE</sequence>
<comment type="subunit">
    <text evidence="3">Homodimer.</text>
</comment>
<evidence type="ECO:0000259" key="4">
    <source>
        <dbReference type="PROSITE" id="PS51464"/>
    </source>
</evidence>
<reference evidence="5 6" key="1">
    <citation type="submission" date="2021-10" db="EMBL/GenBank/DDBJ databases">
        <title>Anaerobic single-cell dispensing facilitates the cultivation of human gut bacteria.</title>
        <authorList>
            <person name="Afrizal A."/>
        </authorList>
    </citation>
    <scope>NUCLEOTIDE SEQUENCE [LARGE SCALE GENOMIC DNA]</scope>
    <source>
        <strain evidence="5 6">CLA-AA-H244</strain>
    </source>
</reference>
<evidence type="ECO:0000256" key="3">
    <source>
        <dbReference type="HAMAP-Rule" id="MF_00068"/>
    </source>
</evidence>
<comment type="miscellaneous">
    <text evidence="3">A lyase-type mechanism (elimination/hydration) is suggested for the cleavage of the lactyl ether bond of MurNAc 6-phosphate, with the formation of an alpha,beta-unsaturated aldehyde intermediate with (E)-stereochemistry, followed by the syn addition of water to give product.</text>
</comment>
<dbReference type="NCBIfam" id="TIGR00274">
    <property type="entry name" value="N-acetylmuramic acid 6-phosphate etherase"/>
    <property type="match status" value="1"/>
</dbReference>
<dbReference type="InterPro" id="IPR001347">
    <property type="entry name" value="SIS_dom"/>
</dbReference>
<dbReference type="PROSITE" id="PS51464">
    <property type="entry name" value="SIS"/>
    <property type="match status" value="1"/>
</dbReference>
<dbReference type="InterPro" id="IPR005488">
    <property type="entry name" value="Etherase_MurQ"/>
</dbReference>
<dbReference type="Gene3D" id="3.40.50.10490">
    <property type="entry name" value="Glucose-6-phosphate isomerase like protein, domain 1"/>
    <property type="match status" value="1"/>
</dbReference>
<dbReference type="FunFam" id="3.40.50.10490:FF:000014">
    <property type="entry name" value="N-acetylmuramic acid 6-phosphate etherase"/>
    <property type="match status" value="1"/>
</dbReference>
<dbReference type="EMBL" id="JAJEQF010000023">
    <property type="protein sequence ID" value="MCC2167949.1"/>
    <property type="molecule type" value="Genomic_DNA"/>
</dbReference>
<evidence type="ECO:0000313" key="6">
    <source>
        <dbReference type="Proteomes" id="UP001199355"/>
    </source>
</evidence>
<dbReference type="RefSeq" id="WP_308728399.1">
    <property type="nucleotide sequence ID" value="NZ_JAJEQF010000023.1"/>
</dbReference>
<dbReference type="PROSITE" id="PS01272">
    <property type="entry name" value="GCKR"/>
    <property type="match status" value="1"/>
</dbReference>
<feature type="domain" description="SIS" evidence="4">
    <location>
        <begin position="57"/>
        <end position="220"/>
    </location>
</feature>
<dbReference type="GO" id="GO:0016803">
    <property type="term" value="F:ether hydrolase activity"/>
    <property type="evidence" value="ECO:0007669"/>
    <property type="project" value="TreeGrafter"/>
</dbReference>
<dbReference type="SUPFAM" id="SSF53697">
    <property type="entry name" value="SIS domain"/>
    <property type="match status" value="1"/>
</dbReference>
<name>A0AAE3AXY7_9FIRM</name>
<dbReference type="HAMAP" id="MF_00068">
    <property type="entry name" value="MurQ"/>
    <property type="match status" value="1"/>
</dbReference>
<dbReference type="Gene3D" id="1.10.8.1080">
    <property type="match status" value="1"/>
</dbReference>
<dbReference type="GO" id="GO:0016835">
    <property type="term" value="F:carbon-oxygen lyase activity"/>
    <property type="evidence" value="ECO:0007669"/>
    <property type="project" value="UniProtKB-UniRule"/>
</dbReference>
<proteinExistence type="inferred from homology"/>
<comment type="caution">
    <text evidence="5">The sequence shown here is derived from an EMBL/GenBank/DDBJ whole genome shotgun (WGS) entry which is preliminary data.</text>
</comment>
<dbReference type="PANTHER" id="PTHR10088:SF4">
    <property type="entry name" value="GLUCOKINASE REGULATORY PROTEIN"/>
    <property type="match status" value="1"/>
</dbReference>
<comment type="similarity">
    <text evidence="3">Belongs to the GCKR-like family. MurNAc-6-P etherase subfamily.</text>
</comment>
<organism evidence="5 6">
    <name type="scientific">Gallintestinimicrobium propionicum</name>
    <dbReference type="NCBI Taxonomy" id="2981770"/>
    <lineage>
        <taxon>Bacteria</taxon>
        <taxon>Bacillati</taxon>
        <taxon>Bacillota</taxon>
        <taxon>Clostridia</taxon>
        <taxon>Lachnospirales</taxon>
        <taxon>Lachnospiraceae</taxon>
        <taxon>Gallintestinimicrobium</taxon>
    </lineage>
</organism>
<feature type="active site" description="Proton donor" evidence="3">
    <location>
        <position position="85"/>
    </location>
</feature>
<dbReference type="InterPro" id="IPR040190">
    <property type="entry name" value="MURQ/GCKR"/>
</dbReference>
<dbReference type="GO" id="GO:0046348">
    <property type="term" value="P:amino sugar catabolic process"/>
    <property type="evidence" value="ECO:0007669"/>
    <property type="project" value="InterPro"/>
</dbReference>
<dbReference type="GO" id="GO:0009254">
    <property type="term" value="P:peptidoglycan turnover"/>
    <property type="evidence" value="ECO:0007669"/>
    <property type="project" value="TreeGrafter"/>
</dbReference>
<evidence type="ECO:0000256" key="1">
    <source>
        <dbReference type="ARBA" id="ARBA00023239"/>
    </source>
</evidence>
<evidence type="ECO:0000256" key="2">
    <source>
        <dbReference type="ARBA" id="ARBA00023277"/>
    </source>
</evidence>
<gene>
    <name evidence="3 5" type="primary">murQ</name>
    <name evidence="5" type="ORF">LKD45_09630</name>
</gene>
<dbReference type="InterPro" id="IPR046348">
    <property type="entry name" value="SIS_dom_sf"/>
</dbReference>
<comment type="pathway">
    <text evidence="3">Amino-sugar metabolism; N-acetylmuramate degradation.</text>
</comment>
<keyword evidence="1 3" id="KW-0456">Lyase</keyword>
<dbReference type="InterPro" id="IPR005486">
    <property type="entry name" value="Glucokinase_regulatory_CS"/>
</dbReference>
<accession>A0AAE3AXY7</accession>
<dbReference type="CDD" id="cd05007">
    <property type="entry name" value="SIS_Etherase"/>
    <property type="match status" value="1"/>
</dbReference>
<dbReference type="Proteomes" id="UP001199355">
    <property type="component" value="Unassembled WGS sequence"/>
</dbReference>
<protein>
    <recommendedName>
        <fullName evidence="3">N-acetylmuramic acid 6-phosphate etherase</fullName>
        <shortName evidence="3">MurNAc-6-P etherase</shortName>
        <ecNumber evidence="3">4.2.1.126</ecNumber>
    </recommendedName>
    <alternativeName>
        <fullName evidence="3">N-acetylmuramic acid 6-phosphate hydrolase</fullName>
    </alternativeName>
    <alternativeName>
        <fullName evidence="3">N-acetylmuramic acid 6-phosphate lyase</fullName>
    </alternativeName>
</protein>
<dbReference type="NCBIfam" id="NF009222">
    <property type="entry name" value="PRK12570.1"/>
    <property type="match status" value="1"/>
</dbReference>
<dbReference type="PANTHER" id="PTHR10088">
    <property type="entry name" value="GLUCOKINASE REGULATORY PROTEIN"/>
    <property type="match status" value="1"/>
</dbReference>